<dbReference type="Proteomes" id="UP000186817">
    <property type="component" value="Unassembled WGS sequence"/>
</dbReference>
<proteinExistence type="predicted"/>
<comment type="caution">
    <text evidence="1">The sequence shown here is derived from an EMBL/GenBank/DDBJ whole genome shotgun (WGS) entry which is preliminary data.</text>
</comment>
<protein>
    <submittedName>
        <fullName evidence="1">Uncharacterized protein</fullName>
    </submittedName>
</protein>
<reference evidence="1 2" key="1">
    <citation type="submission" date="2016-02" db="EMBL/GenBank/DDBJ databases">
        <title>Genome analysis of coral dinoflagellate symbionts highlights evolutionary adaptations to a symbiotic lifestyle.</title>
        <authorList>
            <person name="Aranda M."/>
            <person name="Li Y."/>
            <person name="Liew Y.J."/>
            <person name="Baumgarten S."/>
            <person name="Simakov O."/>
            <person name="Wilson M."/>
            <person name="Piel J."/>
            <person name="Ashoor H."/>
            <person name="Bougouffa S."/>
            <person name="Bajic V.B."/>
            <person name="Ryu T."/>
            <person name="Ravasi T."/>
            <person name="Bayer T."/>
            <person name="Micklem G."/>
            <person name="Kim H."/>
            <person name="Bhak J."/>
            <person name="Lajeunesse T.C."/>
            <person name="Voolstra C.R."/>
        </authorList>
    </citation>
    <scope>NUCLEOTIDE SEQUENCE [LARGE SCALE GENOMIC DNA]</scope>
    <source>
        <strain evidence="1 2">CCMP2467</strain>
    </source>
</reference>
<gene>
    <name evidence="1" type="ORF">AK812_SmicGene31323</name>
</gene>
<sequence>MARHSRLKCKGTEQENVEKTFLENNHLKGADENVEPGHAHFVPAAVLSMGQSETVILISTKTKHFASISHRKYFSDCHVLAQDGREVKESNSKVEM</sequence>
<name>A0A1Q9CWZ4_SYMMI</name>
<dbReference type="AlphaFoldDB" id="A0A1Q9CWZ4"/>
<keyword evidence="2" id="KW-1185">Reference proteome</keyword>
<organism evidence="1 2">
    <name type="scientific">Symbiodinium microadriaticum</name>
    <name type="common">Dinoflagellate</name>
    <name type="synonym">Zooxanthella microadriatica</name>
    <dbReference type="NCBI Taxonomy" id="2951"/>
    <lineage>
        <taxon>Eukaryota</taxon>
        <taxon>Sar</taxon>
        <taxon>Alveolata</taxon>
        <taxon>Dinophyceae</taxon>
        <taxon>Suessiales</taxon>
        <taxon>Symbiodiniaceae</taxon>
        <taxon>Symbiodinium</taxon>
    </lineage>
</organism>
<evidence type="ECO:0000313" key="2">
    <source>
        <dbReference type="Proteomes" id="UP000186817"/>
    </source>
</evidence>
<accession>A0A1Q9CWZ4</accession>
<evidence type="ECO:0000313" key="1">
    <source>
        <dbReference type="EMBL" id="OLP87438.1"/>
    </source>
</evidence>
<dbReference type="EMBL" id="LSRX01000860">
    <property type="protein sequence ID" value="OLP87438.1"/>
    <property type="molecule type" value="Genomic_DNA"/>
</dbReference>